<protein>
    <recommendedName>
        <fullName evidence="3">Phage protein</fullName>
    </recommendedName>
</protein>
<dbReference type="Pfam" id="PF09355">
    <property type="entry name" value="Phage_Gp19"/>
    <property type="match status" value="1"/>
</dbReference>
<dbReference type="EMBL" id="LR738855">
    <property type="protein sequence ID" value="VZH85314.1"/>
    <property type="molecule type" value="Genomic_DNA"/>
</dbReference>
<proteinExistence type="predicted"/>
<dbReference type="InterPro" id="IPR018963">
    <property type="entry name" value="Mycophage_D29_Gp19"/>
</dbReference>
<dbReference type="AlphaFoldDB" id="A0A6I8MEY5"/>
<gene>
    <name evidence="1" type="ORF">FRC0190_01280</name>
</gene>
<sequence length="147" mass="16089">MSIINVEPLDVMKRLAIEPDHNGQKRLGVLIEDAEALIVEAFGRRGRSFSQEYATFEWLQSAARRVVLEMVSAAVIIGGNVGQRSATSTTGPQSDSVTWADVNSVSWAGVKLTPEHLAALGLSGGLPRGRFPEPLGWPERTVHEWKR</sequence>
<evidence type="ECO:0000313" key="2">
    <source>
        <dbReference type="Proteomes" id="UP000423525"/>
    </source>
</evidence>
<dbReference type="Proteomes" id="UP000423525">
    <property type="component" value="Chromosome"/>
</dbReference>
<dbReference type="RefSeq" id="WP_232053113.1">
    <property type="nucleotide sequence ID" value="NZ_CP168248.1"/>
</dbReference>
<evidence type="ECO:0008006" key="3">
    <source>
        <dbReference type="Google" id="ProtNLM"/>
    </source>
</evidence>
<organism evidence="1 2">
    <name type="scientific">Corynebacterium rouxii</name>
    <dbReference type="NCBI Taxonomy" id="2719119"/>
    <lineage>
        <taxon>Bacteria</taxon>
        <taxon>Bacillati</taxon>
        <taxon>Actinomycetota</taxon>
        <taxon>Actinomycetes</taxon>
        <taxon>Mycobacteriales</taxon>
        <taxon>Corynebacteriaceae</taxon>
        <taxon>Corynebacterium</taxon>
    </lineage>
</organism>
<dbReference type="KEGG" id="crf:FRC0190_01280"/>
<name>A0A6I8MEY5_9CORY</name>
<accession>A0A6I8MEY5</accession>
<reference evidence="1 2" key="1">
    <citation type="submission" date="2019-11" db="EMBL/GenBank/DDBJ databases">
        <authorList>
            <person name="Brisse S."/>
        </authorList>
    </citation>
    <scope>NUCLEOTIDE SEQUENCE [LARGE SCALE GENOMIC DNA]</scope>
    <source>
        <strain evidence="1">FRC0190</strain>
    </source>
</reference>
<evidence type="ECO:0000313" key="1">
    <source>
        <dbReference type="EMBL" id="VZH85314.1"/>
    </source>
</evidence>